<gene>
    <name evidence="11" type="ORF">CKO25_10075</name>
</gene>
<dbReference type="Proteomes" id="UP001138802">
    <property type="component" value="Unassembled WGS sequence"/>
</dbReference>
<dbReference type="GO" id="GO:0015031">
    <property type="term" value="P:protein transport"/>
    <property type="evidence" value="ECO:0007669"/>
    <property type="project" value="UniProtKB-KW"/>
</dbReference>
<keyword evidence="4" id="KW-0997">Cell inner membrane</keyword>
<evidence type="ECO:0000256" key="7">
    <source>
        <dbReference type="ARBA" id="ARBA00022989"/>
    </source>
</evidence>
<evidence type="ECO:0000313" key="12">
    <source>
        <dbReference type="Proteomes" id="UP001138802"/>
    </source>
</evidence>
<name>A0A9X1B9E4_9GAMM</name>
<keyword evidence="3" id="KW-1003">Cell membrane</keyword>
<evidence type="ECO:0000256" key="3">
    <source>
        <dbReference type="ARBA" id="ARBA00022475"/>
    </source>
</evidence>
<evidence type="ECO:0000256" key="5">
    <source>
        <dbReference type="ARBA" id="ARBA00022692"/>
    </source>
</evidence>
<feature type="compositionally biased region" description="Pro residues" evidence="9">
    <location>
        <begin position="195"/>
        <end position="205"/>
    </location>
</feature>
<evidence type="ECO:0000256" key="2">
    <source>
        <dbReference type="ARBA" id="ARBA00022448"/>
    </source>
</evidence>
<dbReference type="Pfam" id="PF11356">
    <property type="entry name" value="T2SSC"/>
    <property type="match status" value="1"/>
</dbReference>
<organism evidence="11 12">
    <name type="scientific">Thiocapsa imhoffii</name>
    <dbReference type="NCBI Taxonomy" id="382777"/>
    <lineage>
        <taxon>Bacteria</taxon>
        <taxon>Pseudomonadati</taxon>
        <taxon>Pseudomonadota</taxon>
        <taxon>Gammaproteobacteria</taxon>
        <taxon>Chromatiales</taxon>
        <taxon>Chromatiaceae</taxon>
        <taxon>Thiocapsa</taxon>
    </lineage>
</organism>
<evidence type="ECO:0000256" key="1">
    <source>
        <dbReference type="ARBA" id="ARBA00004533"/>
    </source>
</evidence>
<evidence type="ECO:0000313" key="11">
    <source>
        <dbReference type="EMBL" id="MBK1644990.1"/>
    </source>
</evidence>
<evidence type="ECO:0000256" key="8">
    <source>
        <dbReference type="ARBA" id="ARBA00023136"/>
    </source>
</evidence>
<dbReference type="EMBL" id="NRSD01000009">
    <property type="protein sequence ID" value="MBK1644990.1"/>
    <property type="molecule type" value="Genomic_DNA"/>
</dbReference>
<accession>A0A9X1B9E4</accession>
<comment type="caution">
    <text evidence="11">The sequence shown here is derived from an EMBL/GenBank/DDBJ whole genome shotgun (WGS) entry which is preliminary data.</text>
</comment>
<reference evidence="11 12" key="1">
    <citation type="journal article" date="2020" name="Microorganisms">
        <title>Osmotic Adaptation and Compatible Solute Biosynthesis of Phototrophic Bacteria as Revealed from Genome Analyses.</title>
        <authorList>
            <person name="Imhoff J.F."/>
            <person name="Rahn T."/>
            <person name="Kunzel S."/>
            <person name="Keller A."/>
            <person name="Neulinger S.C."/>
        </authorList>
    </citation>
    <scope>NUCLEOTIDE SEQUENCE [LARGE SCALE GENOMIC DNA]</scope>
    <source>
        <strain evidence="11 12">DSM 21303</strain>
    </source>
</reference>
<proteinExistence type="predicted"/>
<dbReference type="GO" id="GO:0005886">
    <property type="term" value="C:plasma membrane"/>
    <property type="evidence" value="ECO:0007669"/>
    <property type="project" value="UniProtKB-SubCell"/>
</dbReference>
<protein>
    <recommendedName>
        <fullName evidence="10">Type II secretion system protein GspC N-terminal domain-containing protein</fullName>
    </recommendedName>
</protein>
<keyword evidence="2" id="KW-0813">Transport</keyword>
<evidence type="ECO:0000256" key="9">
    <source>
        <dbReference type="SAM" id="MobiDB-lite"/>
    </source>
</evidence>
<dbReference type="RefSeq" id="WP_200387802.1">
    <property type="nucleotide sequence ID" value="NZ_NRSD01000009.1"/>
</dbReference>
<comment type="subcellular location">
    <subcellularLocation>
        <location evidence="1">Cell inner membrane</location>
    </subcellularLocation>
</comment>
<keyword evidence="8" id="KW-0472">Membrane</keyword>
<feature type="region of interest" description="Disordered" evidence="9">
    <location>
        <begin position="182"/>
        <end position="205"/>
    </location>
</feature>
<sequence>MRGRLQLLALCSLALVLFLQWKDWPPDPTGPLIATEPTTQASPETPFDPTAQLLPTDPKDAFASVIERPLFRFERRPEEEDAMAEEPIPEPELGTSLLGMDLNAVIITPELVAAWVQDPGQPKLRRLRIGDDLAGWSVTGILPDRILLERQGREDTLILRDFGKLSMPASPEALQRRLPQGFRPPNIGPDIIPTPDFPSPDFPDN</sequence>
<dbReference type="AlphaFoldDB" id="A0A9X1B9E4"/>
<keyword evidence="6" id="KW-0653">Protein transport</keyword>
<evidence type="ECO:0000256" key="6">
    <source>
        <dbReference type="ARBA" id="ARBA00022927"/>
    </source>
</evidence>
<keyword evidence="5" id="KW-0812">Transmembrane</keyword>
<keyword evidence="12" id="KW-1185">Reference proteome</keyword>
<feature type="domain" description="Type II secretion system protein GspC N-terminal" evidence="10">
    <location>
        <begin position="17"/>
        <end position="159"/>
    </location>
</feature>
<evidence type="ECO:0000259" key="10">
    <source>
        <dbReference type="Pfam" id="PF11356"/>
    </source>
</evidence>
<dbReference type="InterPro" id="IPR024961">
    <property type="entry name" value="T2SS_GspC_N"/>
</dbReference>
<evidence type="ECO:0000256" key="4">
    <source>
        <dbReference type="ARBA" id="ARBA00022519"/>
    </source>
</evidence>
<keyword evidence="7" id="KW-1133">Transmembrane helix</keyword>